<dbReference type="InterPro" id="IPR036291">
    <property type="entry name" value="NAD(P)-bd_dom_sf"/>
</dbReference>
<organism evidence="4 5">
    <name type="scientific">Kocuria coralli</name>
    <dbReference type="NCBI Taxonomy" id="1461025"/>
    <lineage>
        <taxon>Bacteria</taxon>
        <taxon>Bacillati</taxon>
        <taxon>Actinomycetota</taxon>
        <taxon>Actinomycetes</taxon>
        <taxon>Micrococcales</taxon>
        <taxon>Micrococcaceae</taxon>
        <taxon>Kocuria</taxon>
    </lineage>
</organism>
<comment type="caution">
    <text evidence="4">The sequence shown here is derived from an EMBL/GenBank/DDBJ whole genome shotgun (WGS) entry which is preliminary data.</text>
</comment>
<dbReference type="AlphaFoldDB" id="A0A5J5KY15"/>
<dbReference type="SUPFAM" id="SSF51735">
    <property type="entry name" value="NAD(P)-binding Rossmann-fold domains"/>
    <property type="match status" value="1"/>
</dbReference>
<name>A0A5J5KY15_9MICC</name>
<keyword evidence="2" id="KW-0560">Oxidoreductase</keyword>
<evidence type="ECO:0000313" key="5">
    <source>
        <dbReference type="Proteomes" id="UP000325957"/>
    </source>
</evidence>
<evidence type="ECO:0000256" key="1">
    <source>
        <dbReference type="ARBA" id="ARBA00006484"/>
    </source>
</evidence>
<evidence type="ECO:0000313" key="4">
    <source>
        <dbReference type="EMBL" id="KAA9394318.1"/>
    </source>
</evidence>
<dbReference type="PANTHER" id="PTHR42901:SF1">
    <property type="entry name" value="ALCOHOL DEHYDROGENASE"/>
    <property type="match status" value="1"/>
</dbReference>
<gene>
    <name evidence="4" type="ORF">FCK90_07530</name>
</gene>
<proteinExistence type="inferred from homology"/>
<comment type="similarity">
    <text evidence="1 3">Belongs to the short-chain dehydrogenases/reductases (SDR) family.</text>
</comment>
<evidence type="ECO:0000256" key="2">
    <source>
        <dbReference type="ARBA" id="ARBA00023002"/>
    </source>
</evidence>
<dbReference type="PRINTS" id="PR00080">
    <property type="entry name" value="SDRFAMILY"/>
</dbReference>
<evidence type="ECO:0000256" key="3">
    <source>
        <dbReference type="RuleBase" id="RU000363"/>
    </source>
</evidence>
<dbReference type="RefSeq" id="WP_158033689.1">
    <property type="nucleotide sequence ID" value="NZ_ML708616.1"/>
</dbReference>
<dbReference type="PROSITE" id="PS00061">
    <property type="entry name" value="ADH_SHORT"/>
    <property type="match status" value="1"/>
</dbReference>
<reference evidence="4 5" key="1">
    <citation type="submission" date="2019-05" db="EMBL/GenBank/DDBJ databases">
        <title>Kocuria coralli sp. nov., a novel actinobacterium isolated from coral reef seawater.</title>
        <authorList>
            <person name="Li J."/>
        </authorList>
    </citation>
    <scope>NUCLEOTIDE SEQUENCE [LARGE SCALE GENOMIC DNA]</scope>
    <source>
        <strain evidence="4 5">SCSIO 13007</strain>
    </source>
</reference>
<dbReference type="EMBL" id="SZWF01000007">
    <property type="protein sequence ID" value="KAA9394318.1"/>
    <property type="molecule type" value="Genomic_DNA"/>
</dbReference>
<dbReference type="Pfam" id="PF00106">
    <property type="entry name" value="adh_short"/>
    <property type="match status" value="1"/>
</dbReference>
<dbReference type="Proteomes" id="UP000325957">
    <property type="component" value="Unassembled WGS sequence"/>
</dbReference>
<dbReference type="InterPro" id="IPR002347">
    <property type="entry name" value="SDR_fam"/>
</dbReference>
<dbReference type="FunFam" id="3.40.50.720:FF:000047">
    <property type="entry name" value="NADP-dependent L-serine/L-allo-threonine dehydrogenase"/>
    <property type="match status" value="1"/>
</dbReference>
<dbReference type="GO" id="GO:0016616">
    <property type="term" value="F:oxidoreductase activity, acting on the CH-OH group of donors, NAD or NADP as acceptor"/>
    <property type="evidence" value="ECO:0007669"/>
    <property type="project" value="UniProtKB-ARBA"/>
</dbReference>
<accession>A0A5J5KY15</accession>
<dbReference type="PANTHER" id="PTHR42901">
    <property type="entry name" value="ALCOHOL DEHYDROGENASE"/>
    <property type="match status" value="1"/>
</dbReference>
<sequence>MTPETRGRAGGPPVAVVTGASSGIGAASALALAGAGYRVVLGARRIDLLEEVAAACGGTALALDVTDQASVDAFAEAVGPVDLLVNNAGGALGAEPVQDAAVEDWQWMYEVNVLGTLRMTKALLPRLIASGDGQVVNIGSVAAREPYRGGAGYNAAKHAVAVLSRVLRIEMLGQPVRISEIDPGMVHTDFSLVRFRGDQAKAAAVYDGVTPLAAEDVADAVVWVATRPPHVNIDQVLMLARDQSSAQVIHRR</sequence>
<keyword evidence="5" id="KW-1185">Reference proteome</keyword>
<dbReference type="InterPro" id="IPR020904">
    <property type="entry name" value="Sc_DH/Rdtase_CS"/>
</dbReference>
<protein>
    <submittedName>
        <fullName evidence="4">SDR family NAD(P)-dependent oxidoreductase</fullName>
    </submittedName>
</protein>
<dbReference type="Gene3D" id="3.40.50.720">
    <property type="entry name" value="NAD(P)-binding Rossmann-like Domain"/>
    <property type="match status" value="1"/>
</dbReference>
<dbReference type="PRINTS" id="PR00081">
    <property type="entry name" value="GDHRDH"/>
</dbReference>
<dbReference type="OrthoDB" id="9775296at2"/>